<feature type="transmembrane region" description="Helical" evidence="2">
    <location>
        <begin position="125"/>
        <end position="145"/>
    </location>
</feature>
<dbReference type="PANTHER" id="PTHR37198">
    <property type="entry name" value="NUCLEOLIN"/>
    <property type="match status" value="1"/>
</dbReference>
<dbReference type="OrthoDB" id="1933309at2759"/>
<evidence type="ECO:0000256" key="1">
    <source>
        <dbReference type="SAM" id="MobiDB-lite"/>
    </source>
</evidence>
<dbReference type="Proteomes" id="UP000807115">
    <property type="component" value="Chromosome 3"/>
</dbReference>
<dbReference type="PANTHER" id="PTHR37198:SF1">
    <property type="entry name" value="NUCLEOLIN"/>
    <property type="match status" value="1"/>
</dbReference>
<comment type="caution">
    <text evidence="3">The sequence shown here is derived from an EMBL/GenBank/DDBJ whole genome shotgun (WGS) entry which is preliminary data.</text>
</comment>
<dbReference type="AlphaFoldDB" id="A0A921USR2"/>
<evidence type="ECO:0000313" key="3">
    <source>
        <dbReference type="EMBL" id="KAG0540356.1"/>
    </source>
</evidence>
<evidence type="ECO:0000256" key="2">
    <source>
        <dbReference type="SAM" id="Phobius"/>
    </source>
</evidence>
<name>A0A921USR2_SORBI</name>
<keyword evidence="2" id="KW-0472">Membrane</keyword>
<keyword evidence="2" id="KW-0812">Transmembrane</keyword>
<keyword evidence="2" id="KW-1133">Transmembrane helix</keyword>
<reference evidence="3" key="1">
    <citation type="journal article" date="2019" name="BMC Genomics">
        <title>A new reference genome for Sorghum bicolor reveals high levels of sequence similarity between sweet and grain genotypes: implications for the genetics of sugar metabolism.</title>
        <authorList>
            <person name="Cooper E.A."/>
            <person name="Brenton Z.W."/>
            <person name="Flinn B.S."/>
            <person name="Jenkins J."/>
            <person name="Shu S."/>
            <person name="Flowers D."/>
            <person name="Luo F."/>
            <person name="Wang Y."/>
            <person name="Xia P."/>
            <person name="Barry K."/>
            <person name="Daum C."/>
            <person name="Lipzen A."/>
            <person name="Yoshinaga Y."/>
            <person name="Schmutz J."/>
            <person name="Saski C."/>
            <person name="Vermerris W."/>
            <person name="Kresovich S."/>
        </authorList>
    </citation>
    <scope>NUCLEOTIDE SEQUENCE</scope>
</reference>
<evidence type="ECO:0000313" key="4">
    <source>
        <dbReference type="Proteomes" id="UP000807115"/>
    </source>
</evidence>
<proteinExistence type="predicted"/>
<sequence length="842" mass="91632">MHTTTRGLRSPRRLSRRSLLTFSVAAAHRHRPHHLAGLPNLATVPHPKPTPTGMDPHQVADAGVQHQYDDLGGSATSAGGGCDGGSGDSWARALLRRGWDLSWKAAIAGVAATAAPVVAPPLLVLSLAGVALSLPFAAYLASLAATDRLMGALLPAPRTQPYHACDFEDDGFLNASDAPGGEAPVFDHWRDAENDAITAENESFVPLPLSREPRFSEEPVPSSTDVEDKMAEGEFLTQELGHESLVLVNREQEEEGTTMEDIGYITMEAPPRGSDVFRSSVPVLHDEDNMVQRLIEAPLTAKESVQELSVSDNEDRTEDGKFKDMEEMESFKENMSLGVDIIELSDMPVLVLRDEAHEGIVVERGDGEKFSFRESDQDSHLTDIEDKIEGNKTKEEIPLQEAKPSVLDDTMLERKIEGDVTVEMVVKEVFINTDPFTGEVAGEQVDSIATALPDSESLQASNLVTQELQAMVEVANIDDAINAALTEDVVLDIGDTGAEGMEHYGEAGISSVASVVTVDDIAELVSSRSPAVSGISDDMTGVKSRPDADRSNQTTGYTPRNKEFLEKEATEDKHVKTEENKTMDDKVPTRSMPPQITDVSKSPVPVDKTKIEDEVTVEMMLEEMTSNAEDLVTREVVAVQLNIVDSESESPSVSDHVAQELRAVSEAAVVDEIRGSTVIEDIKNEFSDITTEVVEHHSDRGTCSFVSGVPEVTVDHGKDLVLSRSTPHAPTCDSASSVDGMPVFDNPHQTTGVEYKPVNEGFRRNDVAEDMDNYTEEQLREQLDTLRTITGYRPTPSLTLEAELVGLYIFVGVEPPVSSRDESDLNDLNTKLRFLKSIIGVE</sequence>
<accession>A0A921USR2</accession>
<reference evidence="3" key="2">
    <citation type="submission" date="2020-10" db="EMBL/GenBank/DDBJ databases">
        <authorList>
            <person name="Cooper E.A."/>
            <person name="Brenton Z.W."/>
            <person name="Flinn B.S."/>
            <person name="Jenkins J."/>
            <person name="Shu S."/>
            <person name="Flowers D."/>
            <person name="Luo F."/>
            <person name="Wang Y."/>
            <person name="Xia P."/>
            <person name="Barry K."/>
            <person name="Daum C."/>
            <person name="Lipzen A."/>
            <person name="Yoshinaga Y."/>
            <person name="Schmutz J."/>
            <person name="Saski C."/>
            <person name="Vermerris W."/>
            <person name="Kresovich S."/>
        </authorList>
    </citation>
    <scope>NUCLEOTIDE SEQUENCE</scope>
</reference>
<dbReference type="EMBL" id="CM027682">
    <property type="protein sequence ID" value="KAG0540356.1"/>
    <property type="molecule type" value="Genomic_DNA"/>
</dbReference>
<protein>
    <submittedName>
        <fullName evidence="3">Uncharacterized protein</fullName>
    </submittedName>
</protein>
<gene>
    <name evidence="3" type="ORF">BDA96_03G401700</name>
</gene>
<feature type="region of interest" description="Disordered" evidence="1">
    <location>
        <begin position="531"/>
        <end position="605"/>
    </location>
</feature>
<organism evidence="3 4">
    <name type="scientific">Sorghum bicolor</name>
    <name type="common">Sorghum</name>
    <name type="synonym">Sorghum vulgare</name>
    <dbReference type="NCBI Taxonomy" id="4558"/>
    <lineage>
        <taxon>Eukaryota</taxon>
        <taxon>Viridiplantae</taxon>
        <taxon>Streptophyta</taxon>
        <taxon>Embryophyta</taxon>
        <taxon>Tracheophyta</taxon>
        <taxon>Spermatophyta</taxon>
        <taxon>Magnoliopsida</taxon>
        <taxon>Liliopsida</taxon>
        <taxon>Poales</taxon>
        <taxon>Poaceae</taxon>
        <taxon>PACMAD clade</taxon>
        <taxon>Panicoideae</taxon>
        <taxon>Andropogonodae</taxon>
        <taxon>Andropogoneae</taxon>
        <taxon>Sorghinae</taxon>
        <taxon>Sorghum</taxon>
    </lineage>
</organism>
<feature type="compositionally biased region" description="Basic and acidic residues" evidence="1">
    <location>
        <begin position="560"/>
        <end position="588"/>
    </location>
</feature>